<dbReference type="SUPFAM" id="SSF52091">
    <property type="entry name" value="SpoIIaa-like"/>
    <property type="match status" value="1"/>
</dbReference>
<keyword evidence="2 6" id="KW-0812">Transmembrane</keyword>
<comment type="subcellular location">
    <subcellularLocation>
        <location evidence="1">Membrane</location>
        <topology evidence="1">Multi-pass membrane protein</topology>
    </subcellularLocation>
</comment>
<feature type="transmembrane region" description="Helical" evidence="6">
    <location>
        <begin position="106"/>
        <end position="126"/>
    </location>
</feature>
<dbReference type="GO" id="GO:0016020">
    <property type="term" value="C:membrane"/>
    <property type="evidence" value="ECO:0007669"/>
    <property type="project" value="UniProtKB-SubCell"/>
</dbReference>
<reference evidence="8 9" key="1">
    <citation type="journal article" date="2024" name="Nat. Commun.">
        <title>Phylogenomics reveals the evolutionary origins of lichenization in chlorophyte algae.</title>
        <authorList>
            <person name="Puginier C."/>
            <person name="Libourel C."/>
            <person name="Otte J."/>
            <person name="Skaloud P."/>
            <person name="Haon M."/>
            <person name="Grisel S."/>
            <person name="Petersen M."/>
            <person name="Berrin J.G."/>
            <person name="Delaux P.M."/>
            <person name="Dal Grande F."/>
            <person name="Keller J."/>
        </authorList>
    </citation>
    <scope>NUCLEOTIDE SEQUENCE [LARGE SCALE GENOMIC DNA]</scope>
    <source>
        <strain evidence="8 9">SAG 245.80</strain>
    </source>
</reference>
<dbReference type="PROSITE" id="PS50801">
    <property type="entry name" value="STAS"/>
    <property type="match status" value="1"/>
</dbReference>
<keyword evidence="4 6" id="KW-0472">Membrane</keyword>
<evidence type="ECO:0000313" key="9">
    <source>
        <dbReference type="Proteomes" id="UP001445335"/>
    </source>
</evidence>
<dbReference type="InterPro" id="IPR001902">
    <property type="entry name" value="SLC26A/SulP_fam"/>
</dbReference>
<name>A0AAW1SCG8_9CHLO</name>
<feature type="domain" description="STAS" evidence="7">
    <location>
        <begin position="575"/>
        <end position="697"/>
    </location>
</feature>
<evidence type="ECO:0000256" key="4">
    <source>
        <dbReference type="ARBA" id="ARBA00023136"/>
    </source>
</evidence>
<gene>
    <name evidence="8" type="ORF">WJX81_001934</name>
</gene>
<dbReference type="InterPro" id="IPR011547">
    <property type="entry name" value="SLC26A/SulP_dom"/>
</dbReference>
<dbReference type="CDD" id="cd07042">
    <property type="entry name" value="STAS_SulP_like_sulfate_transporter"/>
    <property type="match status" value="1"/>
</dbReference>
<feature type="transmembrane region" description="Helical" evidence="6">
    <location>
        <begin position="327"/>
        <end position="348"/>
    </location>
</feature>
<evidence type="ECO:0000256" key="6">
    <source>
        <dbReference type="SAM" id="Phobius"/>
    </source>
</evidence>
<keyword evidence="3 6" id="KW-1133">Transmembrane helix</keyword>
<dbReference type="EMBL" id="JALJOU010000005">
    <property type="protein sequence ID" value="KAK9843672.1"/>
    <property type="molecule type" value="Genomic_DNA"/>
</dbReference>
<dbReference type="Proteomes" id="UP001445335">
    <property type="component" value="Unassembled WGS sequence"/>
</dbReference>
<organism evidence="8 9">
    <name type="scientific">Elliptochloris bilobata</name>
    <dbReference type="NCBI Taxonomy" id="381761"/>
    <lineage>
        <taxon>Eukaryota</taxon>
        <taxon>Viridiplantae</taxon>
        <taxon>Chlorophyta</taxon>
        <taxon>core chlorophytes</taxon>
        <taxon>Trebouxiophyceae</taxon>
        <taxon>Trebouxiophyceae incertae sedis</taxon>
        <taxon>Elliptochloris clade</taxon>
        <taxon>Elliptochloris</taxon>
    </lineage>
</organism>
<feature type="transmembrane region" description="Helical" evidence="6">
    <location>
        <begin position="485"/>
        <end position="507"/>
    </location>
</feature>
<dbReference type="PANTHER" id="PTHR11814">
    <property type="entry name" value="SULFATE TRANSPORTER"/>
    <property type="match status" value="1"/>
</dbReference>
<dbReference type="InterPro" id="IPR036513">
    <property type="entry name" value="STAS_dom_sf"/>
</dbReference>
<feature type="transmembrane region" description="Helical" evidence="6">
    <location>
        <begin position="297"/>
        <end position="315"/>
    </location>
</feature>
<dbReference type="GO" id="GO:0055085">
    <property type="term" value="P:transmembrane transport"/>
    <property type="evidence" value="ECO:0007669"/>
    <property type="project" value="InterPro"/>
</dbReference>
<dbReference type="Gene3D" id="3.30.750.24">
    <property type="entry name" value="STAS domain"/>
    <property type="match status" value="1"/>
</dbReference>
<feature type="transmembrane region" description="Helical" evidence="6">
    <location>
        <begin position="132"/>
        <end position="153"/>
    </location>
</feature>
<protein>
    <recommendedName>
        <fullName evidence="7">STAS domain-containing protein</fullName>
    </recommendedName>
</protein>
<evidence type="ECO:0000256" key="2">
    <source>
        <dbReference type="ARBA" id="ARBA00022692"/>
    </source>
</evidence>
<feature type="transmembrane region" description="Helical" evidence="6">
    <location>
        <begin position="519"/>
        <end position="551"/>
    </location>
</feature>
<keyword evidence="9" id="KW-1185">Reference proteome</keyword>
<comment type="caution">
    <text evidence="8">The sequence shown here is derived from an EMBL/GenBank/DDBJ whole genome shotgun (WGS) entry which is preliminary data.</text>
</comment>
<feature type="transmembrane region" description="Helical" evidence="6">
    <location>
        <begin position="458"/>
        <end position="479"/>
    </location>
</feature>
<proteinExistence type="predicted"/>
<dbReference type="AlphaFoldDB" id="A0AAW1SCG8"/>
<evidence type="ECO:0000313" key="8">
    <source>
        <dbReference type="EMBL" id="KAK9843672.1"/>
    </source>
</evidence>
<evidence type="ECO:0000256" key="3">
    <source>
        <dbReference type="ARBA" id="ARBA00022989"/>
    </source>
</evidence>
<sequence length="731" mass="80216">MSPGTPRRRKAGGCFEINGGEMGVDQVGDTKYGSQAPLVSEVSRRYKVRFESEQGESAVFSSTVGGWFEKQKRGLTTARQSFSWLDWVCFFLPMMRWVRTYKLKQYLLPDLLAGMSVAALVVPQSMSYARLAGLPSVIGLYGAFVPVLCYAALGSSRHLAVGPVAVTSLLLGEGLPKVVGLPEQEDPNNPAHPEIQRIYNHTAIQVAFLAGCLYTLVGILRLGWVTNFLSHSVISGFMTGASVIIGLSQCKSILGYNTRPNPASTPMHKLPAITFPRHDPVHLQLYDLLGPAWRPYFQWREFVMGVVWVAMLLIMKDIGKRYSKRFGWVRAIGPLSVTILSIAITSIFRLYNNPHNIRIVGSIPQGLPKETVTWWFPMPANFTRLALLAVVICLIDVLESISIAKALAYKNRYELNPTQELQGLGIANLMGAAFNCYTTTGSFSRSAIMDNVGACTQLAGIISGVIVMVVLLCLTPLFRNMPQNAQAAIIISAVAGLFNYSEAIFLWKVNRHDFIKFDFVVFIVAAVAVMFAGVEIGLAISIGLSVLIALWKSAFPHTAVLGQLPDTTVYRNVKQYPEATEVDGLLLLRIDAPLYFANINPVREALHKYEQRALRDADVRGVPIRFIAIDLSPVTDIDASAVHFLKDWITDHKARGIQPVFANPSRQVVRVLRSAGLHELIGEEFITVRMNDAVLLCQELLAERGGAKAGKEPNADGLQSNGLQGNDGAGV</sequence>
<feature type="transmembrane region" description="Helical" evidence="6">
    <location>
        <begin position="206"/>
        <end position="224"/>
    </location>
</feature>
<evidence type="ECO:0000256" key="1">
    <source>
        <dbReference type="ARBA" id="ARBA00004141"/>
    </source>
</evidence>
<dbReference type="Pfam" id="PF00916">
    <property type="entry name" value="Sulfate_transp"/>
    <property type="match status" value="1"/>
</dbReference>
<accession>A0AAW1SCG8</accession>
<feature type="region of interest" description="Disordered" evidence="5">
    <location>
        <begin position="708"/>
        <end position="731"/>
    </location>
</feature>
<evidence type="ECO:0000259" key="7">
    <source>
        <dbReference type="PROSITE" id="PS50801"/>
    </source>
</evidence>
<dbReference type="InterPro" id="IPR002645">
    <property type="entry name" value="STAS_dom"/>
</dbReference>
<feature type="transmembrane region" description="Helical" evidence="6">
    <location>
        <begin position="385"/>
        <end position="408"/>
    </location>
</feature>
<evidence type="ECO:0000256" key="5">
    <source>
        <dbReference type="SAM" id="MobiDB-lite"/>
    </source>
</evidence>
<dbReference type="Pfam" id="PF01740">
    <property type="entry name" value="STAS"/>
    <property type="match status" value="1"/>
</dbReference>
<dbReference type="NCBIfam" id="TIGR00815">
    <property type="entry name" value="sulP"/>
    <property type="match status" value="1"/>
</dbReference>